<dbReference type="Proteomes" id="UP000011864">
    <property type="component" value="Chromosome"/>
</dbReference>
<dbReference type="PANTHER" id="PTHR35529">
    <property type="entry name" value="MANGANESE EFFLUX PUMP MNTP-RELATED"/>
    <property type="match status" value="1"/>
</dbReference>
<protein>
    <recommendedName>
        <fullName evidence="8">Putative manganese efflux pump MntP</fullName>
    </recommendedName>
</protein>
<keyword evidence="4 8" id="KW-1133">Transmembrane helix</keyword>
<dbReference type="KEGG" id="gps:C427_2085"/>
<feature type="transmembrane region" description="Helical" evidence="8">
    <location>
        <begin position="37"/>
        <end position="54"/>
    </location>
</feature>
<evidence type="ECO:0000313" key="9">
    <source>
        <dbReference type="EMBL" id="AGH44194.1"/>
    </source>
</evidence>
<evidence type="ECO:0000256" key="2">
    <source>
        <dbReference type="ARBA" id="ARBA00022475"/>
    </source>
</evidence>
<evidence type="ECO:0000256" key="3">
    <source>
        <dbReference type="ARBA" id="ARBA00022692"/>
    </source>
</evidence>
<feature type="transmembrane region" description="Helical" evidence="8">
    <location>
        <begin position="132"/>
        <end position="153"/>
    </location>
</feature>
<keyword evidence="3 8" id="KW-0812">Transmembrane</keyword>
<evidence type="ECO:0000256" key="7">
    <source>
        <dbReference type="ARBA" id="ARBA00023211"/>
    </source>
</evidence>
<dbReference type="RefSeq" id="WP_015430683.1">
    <property type="nucleotide sequence ID" value="NC_020514.1"/>
</dbReference>
<feature type="transmembrane region" description="Helical" evidence="8">
    <location>
        <begin position="105"/>
        <end position="126"/>
    </location>
</feature>
<feature type="transmembrane region" description="Helical" evidence="8">
    <location>
        <begin position="66"/>
        <end position="84"/>
    </location>
</feature>
<gene>
    <name evidence="8" type="primary">mntP</name>
    <name evidence="9" type="ORF">C427_2085</name>
</gene>
<dbReference type="GO" id="GO:0005384">
    <property type="term" value="F:manganese ion transmembrane transporter activity"/>
    <property type="evidence" value="ECO:0007669"/>
    <property type="project" value="UniProtKB-UniRule"/>
</dbReference>
<organism evidence="9 10">
    <name type="scientific">Paraglaciecola psychrophila 170</name>
    <dbReference type="NCBI Taxonomy" id="1129794"/>
    <lineage>
        <taxon>Bacteria</taxon>
        <taxon>Pseudomonadati</taxon>
        <taxon>Pseudomonadota</taxon>
        <taxon>Gammaproteobacteria</taxon>
        <taxon>Alteromonadales</taxon>
        <taxon>Alteromonadaceae</taxon>
        <taxon>Paraglaciecola</taxon>
    </lineage>
</organism>
<dbReference type="InterPro" id="IPR003810">
    <property type="entry name" value="Mntp/YtaF"/>
</dbReference>
<keyword evidence="7 8" id="KW-0464">Manganese</keyword>
<keyword evidence="10" id="KW-1185">Reference proteome</keyword>
<feature type="transmembrane region" description="Helical" evidence="8">
    <location>
        <begin position="165"/>
        <end position="183"/>
    </location>
</feature>
<accession>M4RPR5</accession>
<dbReference type="STRING" id="1129794.C427_2085"/>
<evidence type="ECO:0000256" key="5">
    <source>
        <dbReference type="ARBA" id="ARBA00023065"/>
    </source>
</evidence>
<evidence type="ECO:0000256" key="6">
    <source>
        <dbReference type="ARBA" id="ARBA00023136"/>
    </source>
</evidence>
<comment type="subcellular location">
    <subcellularLocation>
        <location evidence="8">Cell membrane</location>
        <topology evidence="8">Multi-pass membrane protein</topology>
    </subcellularLocation>
</comment>
<comment type="similarity">
    <text evidence="8">Belongs to the MntP (TC 9.B.29) family.</text>
</comment>
<dbReference type="GO" id="GO:0005886">
    <property type="term" value="C:plasma membrane"/>
    <property type="evidence" value="ECO:0007669"/>
    <property type="project" value="UniProtKB-SubCell"/>
</dbReference>
<dbReference type="InterPro" id="IPR022929">
    <property type="entry name" value="Put_MntP"/>
</dbReference>
<keyword evidence="1 8" id="KW-0813">Transport</keyword>
<dbReference type="PATRIC" id="fig|1129794.4.peg.2063"/>
<keyword evidence="5 8" id="KW-0406">Ion transport</keyword>
<evidence type="ECO:0000313" key="10">
    <source>
        <dbReference type="Proteomes" id="UP000011864"/>
    </source>
</evidence>
<comment type="function">
    <text evidence="8">Probably functions as a manganese efflux pump.</text>
</comment>
<sequence length="184" mass="19753">MIEVVILALALSMDAFAVSIGLGAKRTHNRTSLAIKAGLYFGFFQGVMPLIGYFGGKEVLGWVGAYAPWIAFVLLLLIGSKMLYESFSGDIEKNIETDIVRITHKVMLVLAIATSIDALAAGFSLTLLDVNSFVACTLIGLTTLVFSGIGVFVGARSGTWLESKAELFGGIVLILIGFKLLFFY</sequence>
<keyword evidence="2 8" id="KW-1003">Cell membrane</keyword>
<dbReference type="Pfam" id="PF02659">
    <property type="entry name" value="Mntp"/>
    <property type="match status" value="1"/>
</dbReference>
<dbReference type="AlphaFoldDB" id="M4RPR5"/>
<keyword evidence="6 8" id="KW-0472">Membrane</keyword>
<proteinExistence type="inferred from homology"/>
<evidence type="ECO:0000256" key="4">
    <source>
        <dbReference type="ARBA" id="ARBA00022989"/>
    </source>
</evidence>
<dbReference type="PANTHER" id="PTHR35529:SF1">
    <property type="entry name" value="MANGANESE EFFLUX PUMP MNTP-RELATED"/>
    <property type="match status" value="1"/>
</dbReference>
<evidence type="ECO:0000256" key="8">
    <source>
        <dbReference type="HAMAP-Rule" id="MF_01521"/>
    </source>
</evidence>
<dbReference type="OrthoDB" id="9811590at2"/>
<dbReference type="HOGENOM" id="CLU_096410_3_0_6"/>
<dbReference type="HAMAP" id="MF_01521">
    <property type="entry name" value="MntP_pump"/>
    <property type="match status" value="1"/>
</dbReference>
<evidence type="ECO:0000256" key="1">
    <source>
        <dbReference type="ARBA" id="ARBA00022448"/>
    </source>
</evidence>
<name>M4RPR5_9ALTE</name>
<reference evidence="9 10" key="1">
    <citation type="journal article" date="2013" name="Genome Announc.">
        <title>Complete Genome Sequence of Glaciecola psychrophila Strain 170T.</title>
        <authorList>
            <person name="Yin J."/>
            <person name="Chen J."/>
            <person name="Liu G."/>
            <person name="Yu Y."/>
            <person name="Song L."/>
            <person name="Wang X."/>
            <person name="Qu X."/>
        </authorList>
    </citation>
    <scope>NUCLEOTIDE SEQUENCE [LARGE SCALE GENOMIC DNA]</scope>
    <source>
        <strain evidence="9 10">170</strain>
    </source>
</reference>
<dbReference type="EMBL" id="CP003837">
    <property type="protein sequence ID" value="AGH44194.1"/>
    <property type="molecule type" value="Genomic_DNA"/>
</dbReference>
<dbReference type="eggNOG" id="COG1971">
    <property type="taxonomic scope" value="Bacteria"/>
</dbReference>
<feature type="transmembrane region" description="Helical" evidence="8">
    <location>
        <begin position="6"/>
        <end position="25"/>
    </location>
</feature>